<comment type="caution">
    <text evidence="3">The sequence shown here is derived from an EMBL/GenBank/DDBJ whole genome shotgun (WGS) entry which is preliminary data.</text>
</comment>
<sequence length="364" mass="39210">MDKIHILMLATDAHGGFGGIAKYNRDVLAALSSFDEVGKITVLARSIDGETSQVPARVHYDLTAARGSFAYVRRTLRAVLLGEKVDIVYCAHINILPLASLVAGIAHAPLVLGIHGIDAWQRPERALRRFGINSVDLVLSASKLTLDRFQAWAGARAPSAVMPGAIQLDAFSPGPRNPEMERRYGLKGRKTLLTLGRMSADERYKGFDEVIEALASLRKHCPELVYIAAGDGSDRARLEAKARDFGVDDMVVFTGRVDEHEKMDLYRLADAYVMPSSGEGLGLVVHEALASGIPVVASTVDGTFEAVRGGLLGLAVNPADGAAVEAAILETLQKPKIVPEGLSFFSFDQFSKRLHAALALVTLR</sequence>
<dbReference type="PANTHER" id="PTHR45947:SF3">
    <property type="entry name" value="SULFOQUINOVOSYL TRANSFERASE SQD2"/>
    <property type="match status" value="1"/>
</dbReference>
<dbReference type="GO" id="GO:0016758">
    <property type="term" value="F:hexosyltransferase activity"/>
    <property type="evidence" value="ECO:0007669"/>
    <property type="project" value="TreeGrafter"/>
</dbReference>
<dbReference type="InterPro" id="IPR001296">
    <property type="entry name" value="Glyco_trans_1"/>
</dbReference>
<dbReference type="Proteomes" id="UP000460626">
    <property type="component" value="Unassembled WGS sequence"/>
</dbReference>
<gene>
    <name evidence="3" type="ORF">GRI62_07155</name>
</gene>
<protein>
    <submittedName>
        <fullName evidence="3">Glycosyltransferase</fullName>
    </submittedName>
</protein>
<name>A0A844ZYL7_9SPHN</name>
<evidence type="ECO:0000259" key="1">
    <source>
        <dbReference type="Pfam" id="PF00534"/>
    </source>
</evidence>
<dbReference type="EMBL" id="WTYH01000001">
    <property type="protein sequence ID" value="MXO93381.1"/>
    <property type="molecule type" value="Genomic_DNA"/>
</dbReference>
<accession>A0A844ZYL7</accession>
<dbReference type="Gene3D" id="3.40.50.2000">
    <property type="entry name" value="Glycogen Phosphorylase B"/>
    <property type="match status" value="2"/>
</dbReference>
<dbReference type="RefSeq" id="WP_131452660.1">
    <property type="nucleotide sequence ID" value="NZ_BMJK01000001.1"/>
</dbReference>
<dbReference type="OrthoDB" id="9806708at2"/>
<reference evidence="3 4" key="1">
    <citation type="submission" date="2019-12" db="EMBL/GenBank/DDBJ databases">
        <title>Genomic-based taxomic classification of the family Erythrobacteraceae.</title>
        <authorList>
            <person name="Xu L."/>
        </authorList>
    </citation>
    <scope>NUCLEOTIDE SEQUENCE [LARGE SCALE GENOMIC DNA]</scope>
    <source>
        <strain evidence="3 4">RC4-10-4</strain>
    </source>
</reference>
<dbReference type="Pfam" id="PF00534">
    <property type="entry name" value="Glycos_transf_1"/>
    <property type="match status" value="1"/>
</dbReference>
<organism evidence="3 4">
    <name type="scientific">Aurantiacibacter arachoides</name>
    <dbReference type="NCBI Taxonomy" id="1850444"/>
    <lineage>
        <taxon>Bacteria</taxon>
        <taxon>Pseudomonadati</taxon>
        <taxon>Pseudomonadota</taxon>
        <taxon>Alphaproteobacteria</taxon>
        <taxon>Sphingomonadales</taxon>
        <taxon>Erythrobacteraceae</taxon>
        <taxon>Aurantiacibacter</taxon>
    </lineage>
</organism>
<keyword evidence="3" id="KW-0808">Transferase</keyword>
<keyword evidence="4" id="KW-1185">Reference proteome</keyword>
<evidence type="ECO:0000313" key="3">
    <source>
        <dbReference type="EMBL" id="MXO93381.1"/>
    </source>
</evidence>
<dbReference type="Pfam" id="PF13439">
    <property type="entry name" value="Glyco_transf_4"/>
    <property type="match status" value="1"/>
</dbReference>
<evidence type="ECO:0000259" key="2">
    <source>
        <dbReference type="Pfam" id="PF13439"/>
    </source>
</evidence>
<dbReference type="AlphaFoldDB" id="A0A844ZYL7"/>
<dbReference type="PANTHER" id="PTHR45947">
    <property type="entry name" value="SULFOQUINOVOSYL TRANSFERASE SQD2"/>
    <property type="match status" value="1"/>
</dbReference>
<feature type="domain" description="Glycosyltransferase subfamily 4-like N-terminal" evidence="2">
    <location>
        <begin position="18"/>
        <end position="169"/>
    </location>
</feature>
<proteinExistence type="predicted"/>
<dbReference type="CDD" id="cd03801">
    <property type="entry name" value="GT4_PimA-like"/>
    <property type="match status" value="1"/>
</dbReference>
<feature type="domain" description="Glycosyl transferase family 1" evidence="1">
    <location>
        <begin position="186"/>
        <end position="336"/>
    </location>
</feature>
<evidence type="ECO:0000313" key="4">
    <source>
        <dbReference type="Proteomes" id="UP000460626"/>
    </source>
</evidence>
<dbReference type="InterPro" id="IPR028098">
    <property type="entry name" value="Glyco_trans_4-like_N"/>
</dbReference>
<dbReference type="InterPro" id="IPR050194">
    <property type="entry name" value="Glycosyltransferase_grp1"/>
</dbReference>
<dbReference type="SUPFAM" id="SSF53756">
    <property type="entry name" value="UDP-Glycosyltransferase/glycogen phosphorylase"/>
    <property type="match status" value="1"/>
</dbReference>